<evidence type="ECO:0000313" key="2">
    <source>
        <dbReference type="WBParaSite" id="ACAC_0000379201-mRNA-1"/>
    </source>
</evidence>
<dbReference type="Proteomes" id="UP000035642">
    <property type="component" value="Unassembled WGS sequence"/>
</dbReference>
<reference evidence="1" key="1">
    <citation type="submission" date="2012-09" db="EMBL/GenBank/DDBJ databases">
        <authorList>
            <person name="Martin A.A."/>
        </authorList>
    </citation>
    <scope>NUCLEOTIDE SEQUENCE</scope>
</reference>
<sequence length="162" mass="18059">MRCKQGKCLFESRGDDLRNASDRQISGVERTILAKSADLKIQYSAHWALSSTSDDTDLHALLEAAGHTKLYAMAIHETKTEKPDVGQLNDEILVIVTSYEILSLHLAILRLQHTCQKKVGVINCYSPTCPADESKLNTFKLEEVTRSKKSFKLGFCNFNAGL</sequence>
<proteinExistence type="predicted"/>
<dbReference type="AlphaFoldDB" id="A0A0K0D147"/>
<accession>A0A0K0D147</accession>
<dbReference type="STRING" id="6313.A0A0K0D147"/>
<reference evidence="2" key="2">
    <citation type="submission" date="2017-02" db="UniProtKB">
        <authorList>
            <consortium name="WormBaseParasite"/>
        </authorList>
    </citation>
    <scope>IDENTIFICATION</scope>
</reference>
<name>A0A0K0D147_ANGCA</name>
<keyword evidence="1" id="KW-1185">Reference proteome</keyword>
<protein>
    <submittedName>
        <fullName evidence="2">2-Hacid_dh_C domain-containing protein</fullName>
    </submittedName>
</protein>
<organism evidence="1 2">
    <name type="scientific">Angiostrongylus cantonensis</name>
    <name type="common">Rat lungworm</name>
    <dbReference type="NCBI Taxonomy" id="6313"/>
    <lineage>
        <taxon>Eukaryota</taxon>
        <taxon>Metazoa</taxon>
        <taxon>Ecdysozoa</taxon>
        <taxon>Nematoda</taxon>
        <taxon>Chromadorea</taxon>
        <taxon>Rhabditida</taxon>
        <taxon>Rhabditina</taxon>
        <taxon>Rhabditomorpha</taxon>
        <taxon>Strongyloidea</taxon>
        <taxon>Metastrongylidae</taxon>
        <taxon>Angiostrongylus</taxon>
    </lineage>
</organism>
<dbReference type="WBParaSite" id="ACAC_0000379201-mRNA-1">
    <property type="protein sequence ID" value="ACAC_0000379201-mRNA-1"/>
    <property type="gene ID" value="ACAC_0000379201"/>
</dbReference>
<evidence type="ECO:0000313" key="1">
    <source>
        <dbReference type="Proteomes" id="UP000035642"/>
    </source>
</evidence>